<evidence type="ECO:0000256" key="1">
    <source>
        <dbReference type="ARBA" id="ARBA00004162"/>
    </source>
</evidence>
<evidence type="ECO:0000256" key="3">
    <source>
        <dbReference type="ARBA" id="ARBA00022475"/>
    </source>
</evidence>
<keyword evidence="5 8" id="KW-1133">Transmembrane helix</keyword>
<dbReference type="PANTHER" id="PTHR30329:SF21">
    <property type="entry name" value="LIPOPROTEIN YIAD-RELATED"/>
    <property type="match status" value="1"/>
</dbReference>
<dbReference type="InterPro" id="IPR050330">
    <property type="entry name" value="Bact_OuterMem_StrucFunc"/>
</dbReference>
<evidence type="ECO:0000256" key="8">
    <source>
        <dbReference type="SAM" id="Phobius"/>
    </source>
</evidence>
<dbReference type="RefSeq" id="WP_206645005.1">
    <property type="nucleotide sequence ID" value="NZ_CP071247.1"/>
</dbReference>
<feature type="domain" description="OmpA-like" evidence="9">
    <location>
        <begin position="150"/>
        <end position="271"/>
    </location>
</feature>
<keyword evidence="4 8" id="KW-0812">Transmembrane</keyword>
<dbReference type="InterPro" id="IPR025713">
    <property type="entry name" value="MotB-like_N_dom"/>
</dbReference>
<dbReference type="EMBL" id="CP071247">
    <property type="protein sequence ID" value="QSP95768.1"/>
    <property type="molecule type" value="Genomic_DNA"/>
</dbReference>
<evidence type="ECO:0000259" key="9">
    <source>
        <dbReference type="PROSITE" id="PS51123"/>
    </source>
</evidence>
<reference evidence="10 11" key="1">
    <citation type="submission" date="2021-03" db="EMBL/GenBank/DDBJ databases">
        <title>Genome sequencing of Marinobacter sp. LPB0319.</title>
        <authorList>
            <person name="Kim J."/>
        </authorList>
    </citation>
    <scope>NUCLEOTIDE SEQUENCE [LARGE SCALE GENOMIC DNA]</scope>
    <source>
        <strain evidence="10 11">LPB0319</strain>
    </source>
</reference>
<evidence type="ECO:0000256" key="7">
    <source>
        <dbReference type="PROSITE-ProRule" id="PRU00473"/>
    </source>
</evidence>
<dbReference type="Gene3D" id="3.30.1330.60">
    <property type="entry name" value="OmpA-like domain"/>
    <property type="match status" value="1"/>
</dbReference>
<protein>
    <submittedName>
        <fullName evidence="10">OmpA family protein</fullName>
    </submittedName>
</protein>
<keyword evidence="11" id="KW-1185">Reference proteome</keyword>
<evidence type="ECO:0000256" key="4">
    <source>
        <dbReference type="ARBA" id="ARBA00022692"/>
    </source>
</evidence>
<feature type="transmembrane region" description="Helical" evidence="8">
    <location>
        <begin position="12"/>
        <end position="36"/>
    </location>
</feature>
<dbReference type="InterPro" id="IPR036737">
    <property type="entry name" value="OmpA-like_sf"/>
</dbReference>
<evidence type="ECO:0000256" key="6">
    <source>
        <dbReference type="ARBA" id="ARBA00023136"/>
    </source>
</evidence>
<dbReference type="InterPro" id="IPR006665">
    <property type="entry name" value="OmpA-like"/>
</dbReference>
<gene>
    <name evidence="10" type="ORF">LPB19_04990</name>
</gene>
<dbReference type="Pfam" id="PF00691">
    <property type="entry name" value="OmpA"/>
    <property type="match status" value="1"/>
</dbReference>
<dbReference type="PANTHER" id="PTHR30329">
    <property type="entry name" value="STATOR ELEMENT OF FLAGELLAR MOTOR COMPLEX"/>
    <property type="match status" value="1"/>
</dbReference>
<dbReference type="Proteomes" id="UP000663555">
    <property type="component" value="Chromosome"/>
</dbReference>
<comment type="similarity">
    <text evidence="2">Belongs to the MotB family.</text>
</comment>
<comment type="subcellular location">
    <subcellularLocation>
        <location evidence="1">Cell membrane</location>
        <topology evidence="1">Single-pass membrane protein</topology>
    </subcellularLocation>
</comment>
<name>A0ABX7MUC5_9GAMM</name>
<dbReference type="Pfam" id="PF13677">
    <property type="entry name" value="MotB_plug"/>
    <property type="match status" value="1"/>
</dbReference>
<evidence type="ECO:0000256" key="5">
    <source>
        <dbReference type="ARBA" id="ARBA00022989"/>
    </source>
</evidence>
<sequence length="315" mass="34741">MDDLPEEEKPGIPAWVVTFADLMSLLMCFFVLLLSFSEIDAHKFKQIAGEMAKAFGVQRDVEALEIPKGTSPIFDKFSPAQPEPTVVNQVRQTTTEEAPELQTLKSPTESATEKAVAAAIQQDLDQKTRSVLAILEDPIAEGRVNVAQDQRRIVIRVEEKGSFASGSAQLTWEFEGLLLDMATVLAKMPGDLMVEGHTDDVPIRTSRFYSNWDLSAARAAAVANVLLATEDVEPTRLAVKGLADTRPRVPNTSADNRAKNRRVEIIVDLSGPLQERELELRELIEAESAKENAVIDIQPLPAAENRDEARSPLTW</sequence>
<dbReference type="SUPFAM" id="SSF103088">
    <property type="entry name" value="OmpA-like"/>
    <property type="match status" value="1"/>
</dbReference>
<keyword evidence="6 7" id="KW-0472">Membrane</keyword>
<dbReference type="NCBIfam" id="NF006508">
    <property type="entry name" value="PRK08944.1"/>
    <property type="match status" value="1"/>
</dbReference>
<evidence type="ECO:0000313" key="11">
    <source>
        <dbReference type="Proteomes" id="UP000663555"/>
    </source>
</evidence>
<evidence type="ECO:0000313" key="10">
    <source>
        <dbReference type="EMBL" id="QSP95768.1"/>
    </source>
</evidence>
<keyword evidence="3" id="KW-1003">Cell membrane</keyword>
<accession>A0ABX7MUC5</accession>
<evidence type="ECO:0000256" key="2">
    <source>
        <dbReference type="ARBA" id="ARBA00008914"/>
    </source>
</evidence>
<organism evidence="10 11">
    <name type="scientific">Marinobacter salinisoli</name>
    <dbReference type="NCBI Taxonomy" id="2769486"/>
    <lineage>
        <taxon>Bacteria</taxon>
        <taxon>Pseudomonadati</taxon>
        <taxon>Pseudomonadota</taxon>
        <taxon>Gammaproteobacteria</taxon>
        <taxon>Pseudomonadales</taxon>
        <taxon>Marinobacteraceae</taxon>
        <taxon>Marinobacter</taxon>
    </lineage>
</organism>
<proteinExistence type="inferred from homology"/>
<dbReference type="CDD" id="cd07185">
    <property type="entry name" value="OmpA_C-like"/>
    <property type="match status" value="1"/>
</dbReference>
<dbReference type="PROSITE" id="PS51123">
    <property type="entry name" value="OMPA_2"/>
    <property type="match status" value="1"/>
</dbReference>